<dbReference type="OrthoDB" id="10334289at2759"/>
<reference evidence="1 2" key="1">
    <citation type="submission" date="2015-01" db="EMBL/GenBank/DDBJ databases">
        <title>Evolution of Trichinella species and genotypes.</title>
        <authorList>
            <person name="Korhonen P.K."/>
            <person name="Edoardo P."/>
            <person name="Giuseppe L.R."/>
            <person name="Gasser R.B."/>
        </authorList>
    </citation>
    <scope>NUCLEOTIDE SEQUENCE [LARGE SCALE GENOMIC DNA]</scope>
    <source>
        <strain evidence="1">ISS37</strain>
    </source>
</reference>
<dbReference type="EMBL" id="JYDL01000043">
    <property type="protein sequence ID" value="KRX21046.1"/>
    <property type="molecule type" value="Genomic_DNA"/>
</dbReference>
<accession>A0A0V0S2P0</accession>
<dbReference type="Proteomes" id="UP000054630">
    <property type="component" value="Unassembled WGS sequence"/>
</dbReference>
<gene>
    <name evidence="1" type="ORF">T07_6449</name>
</gene>
<name>A0A0V0S2P0_9BILA</name>
<dbReference type="AlphaFoldDB" id="A0A0V0S2P0"/>
<proteinExistence type="predicted"/>
<keyword evidence="2" id="KW-1185">Reference proteome</keyword>
<sequence>MLDAVCSSWGLESRPSRRTVSGEIKVRWSFFVFQRHPLASVDRFSVGIALSAAGSSLAHLYRWNPPDAINSSRWAASLLASLSDSQDVANSSTYMLCSTSAVARGAETRCHHTCTLTVLLARKREQVSHSFG</sequence>
<protein>
    <submittedName>
        <fullName evidence="1">Uncharacterized protein</fullName>
    </submittedName>
</protein>
<comment type="caution">
    <text evidence="1">The sequence shown here is derived from an EMBL/GenBank/DDBJ whole genome shotgun (WGS) entry which is preliminary data.</text>
</comment>
<evidence type="ECO:0000313" key="2">
    <source>
        <dbReference type="Proteomes" id="UP000054630"/>
    </source>
</evidence>
<organism evidence="1 2">
    <name type="scientific">Trichinella nelsoni</name>
    <dbReference type="NCBI Taxonomy" id="6336"/>
    <lineage>
        <taxon>Eukaryota</taxon>
        <taxon>Metazoa</taxon>
        <taxon>Ecdysozoa</taxon>
        <taxon>Nematoda</taxon>
        <taxon>Enoplea</taxon>
        <taxon>Dorylaimia</taxon>
        <taxon>Trichinellida</taxon>
        <taxon>Trichinellidae</taxon>
        <taxon>Trichinella</taxon>
    </lineage>
</organism>
<evidence type="ECO:0000313" key="1">
    <source>
        <dbReference type="EMBL" id="KRX21046.1"/>
    </source>
</evidence>